<dbReference type="GO" id="GO:0016757">
    <property type="term" value="F:glycosyltransferase activity"/>
    <property type="evidence" value="ECO:0007669"/>
    <property type="project" value="UniProtKB-KW"/>
</dbReference>
<keyword evidence="3" id="KW-0808">Transferase</keyword>
<dbReference type="Gene3D" id="3.90.550.10">
    <property type="entry name" value="Spore Coat Polysaccharide Biosynthesis Protein SpsA, Chain A"/>
    <property type="match status" value="1"/>
</dbReference>
<keyword evidence="6" id="KW-1185">Reference proteome</keyword>
<evidence type="ECO:0000256" key="4">
    <source>
        <dbReference type="SAM" id="SignalP"/>
    </source>
</evidence>
<gene>
    <name evidence="5" type="ORF">SNAT2548_LOCUS31980</name>
</gene>
<dbReference type="OrthoDB" id="407658at2759"/>
<evidence type="ECO:0000256" key="2">
    <source>
        <dbReference type="ARBA" id="ARBA00022676"/>
    </source>
</evidence>
<keyword evidence="4" id="KW-0732">Signal</keyword>
<dbReference type="GO" id="GO:0000139">
    <property type="term" value="C:Golgi membrane"/>
    <property type="evidence" value="ECO:0007669"/>
    <property type="project" value="TreeGrafter"/>
</dbReference>
<dbReference type="SUPFAM" id="SSF53448">
    <property type="entry name" value="Nucleotide-diphospho-sugar transferases"/>
    <property type="match status" value="1"/>
</dbReference>
<dbReference type="AlphaFoldDB" id="A0A812UFX6"/>
<dbReference type="InterPro" id="IPR008630">
    <property type="entry name" value="Glyco_trans_34"/>
</dbReference>
<dbReference type="Pfam" id="PF05637">
    <property type="entry name" value="Glyco_transf_34"/>
    <property type="match status" value="1"/>
</dbReference>
<organism evidence="5 6">
    <name type="scientific">Symbiodinium natans</name>
    <dbReference type="NCBI Taxonomy" id="878477"/>
    <lineage>
        <taxon>Eukaryota</taxon>
        <taxon>Sar</taxon>
        <taxon>Alveolata</taxon>
        <taxon>Dinophyceae</taxon>
        <taxon>Suessiales</taxon>
        <taxon>Symbiodiniaceae</taxon>
        <taxon>Symbiodinium</taxon>
    </lineage>
</organism>
<evidence type="ECO:0000256" key="3">
    <source>
        <dbReference type="ARBA" id="ARBA00022679"/>
    </source>
</evidence>
<name>A0A812UFX6_9DINO</name>
<dbReference type="GO" id="GO:0006487">
    <property type="term" value="P:protein N-linked glycosylation"/>
    <property type="evidence" value="ECO:0007669"/>
    <property type="project" value="TreeGrafter"/>
</dbReference>
<reference evidence="5" key="1">
    <citation type="submission" date="2021-02" db="EMBL/GenBank/DDBJ databases">
        <authorList>
            <person name="Dougan E. K."/>
            <person name="Rhodes N."/>
            <person name="Thang M."/>
            <person name="Chan C."/>
        </authorList>
    </citation>
    <scope>NUCLEOTIDE SEQUENCE</scope>
</reference>
<protein>
    <submittedName>
        <fullName evidence="5">Uncharacterized protein</fullName>
    </submittedName>
</protein>
<comment type="similarity">
    <text evidence="1">Belongs to the glycosyltransferase 34 family.</text>
</comment>
<evidence type="ECO:0000313" key="6">
    <source>
        <dbReference type="Proteomes" id="UP000604046"/>
    </source>
</evidence>
<keyword evidence="2" id="KW-0328">Glycosyltransferase</keyword>
<sequence>MRLLLAIACVLHALGSSKPRIGIVTMHSQEIMSYANMTAAGNLEYAERHGYGFHILDHVIDRARVPHWTKIHAIQIHLADYDFLFWIDADAMVYDQTQKLEDVFDIDSYPDAHIWAQDIWPDFPALQREELMDGATILFRNSLWTRQFLIEMYHFPPCQDYLNWTEQYCLTVAFKHDLLGMKSRTVILQTPRVNHHRIPSVREGRNLFVFHYAGRSTTARARHFRLLRERFQVRKNIHLLHVELHKSFTTGHQSTKRVIEITFANAWSPALKPANYQFDLYEYFKPSSRFFAVIGEKFGTRMAAMDIVEYQMGRTRDGEEFVKSFFCDLLVVGVESWRHLPQGRAQSSAQRDHGRLC</sequence>
<comment type="caution">
    <text evidence="5">The sequence shown here is derived from an EMBL/GenBank/DDBJ whole genome shotgun (WGS) entry which is preliminary data.</text>
</comment>
<feature type="chain" id="PRO_5033007198" evidence="4">
    <location>
        <begin position="20"/>
        <end position="357"/>
    </location>
</feature>
<dbReference type="EMBL" id="CAJNDS010002686">
    <property type="protein sequence ID" value="CAE7564888.1"/>
    <property type="molecule type" value="Genomic_DNA"/>
</dbReference>
<dbReference type="InterPro" id="IPR029044">
    <property type="entry name" value="Nucleotide-diphossugar_trans"/>
</dbReference>
<evidence type="ECO:0000313" key="5">
    <source>
        <dbReference type="EMBL" id="CAE7564888.1"/>
    </source>
</evidence>
<accession>A0A812UFX6</accession>
<proteinExistence type="inferred from homology"/>
<dbReference type="PANTHER" id="PTHR31306">
    <property type="entry name" value="ALPHA-1,6-MANNOSYLTRANSFERASE MNN11-RELATED"/>
    <property type="match status" value="1"/>
</dbReference>
<evidence type="ECO:0000256" key="1">
    <source>
        <dbReference type="ARBA" id="ARBA00005664"/>
    </source>
</evidence>
<dbReference type="PANTHER" id="PTHR31306:SF4">
    <property type="entry name" value="ALPHA-1,2-GALACTOSYLTRANSFERASE"/>
    <property type="match status" value="1"/>
</dbReference>
<dbReference type="Proteomes" id="UP000604046">
    <property type="component" value="Unassembled WGS sequence"/>
</dbReference>
<feature type="signal peptide" evidence="4">
    <location>
        <begin position="1"/>
        <end position="19"/>
    </location>
</feature>